<accession>A0AA86TSE7</accession>
<dbReference type="AlphaFoldDB" id="A0AA86TSE7"/>
<keyword evidence="1" id="KW-0472">Membrane</keyword>
<evidence type="ECO:0000313" key="2">
    <source>
        <dbReference type="EMBL" id="CAI9927144.1"/>
    </source>
</evidence>
<gene>
    <name evidence="2" type="ORF">HINF_LOCUS14789</name>
    <name evidence="3" type="ORF">HINF_LOCUS1700</name>
</gene>
<feature type="transmembrane region" description="Helical" evidence="1">
    <location>
        <begin position="31"/>
        <end position="53"/>
    </location>
</feature>
<protein>
    <submittedName>
        <fullName evidence="3">Hypothetical_protein</fullName>
    </submittedName>
</protein>
<reference evidence="2" key="1">
    <citation type="submission" date="2023-06" db="EMBL/GenBank/DDBJ databases">
        <authorList>
            <person name="Kurt Z."/>
        </authorList>
    </citation>
    <scope>NUCLEOTIDE SEQUENCE</scope>
</reference>
<keyword evidence="4" id="KW-1185">Reference proteome</keyword>
<dbReference type="EMBL" id="CAXDID020000003">
    <property type="protein sequence ID" value="CAL5972028.1"/>
    <property type="molecule type" value="Genomic_DNA"/>
</dbReference>
<proteinExistence type="predicted"/>
<keyword evidence="1" id="KW-1133">Transmembrane helix</keyword>
<keyword evidence="1" id="KW-0812">Transmembrane</keyword>
<evidence type="ECO:0000256" key="1">
    <source>
        <dbReference type="SAM" id="Phobius"/>
    </source>
</evidence>
<organism evidence="2">
    <name type="scientific">Hexamita inflata</name>
    <dbReference type="NCBI Taxonomy" id="28002"/>
    <lineage>
        <taxon>Eukaryota</taxon>
        <taxon>Metamonada</taxon>
        <taxon>Diplomonadida</taxon>
        <taxon>Hexamitidae</taxon>
        <taxon>Hexamitinae</taxon>
        <taxon>Hexamita</taxon>
    </lineage>
</organism>
<evidence type="ECO:0000313" key="3">
    <source>
        <dbReference type="EMBL" id="CAL5972028.1"/>
    </source>
</evidence>
<name>A0AA86TSE7_9EUKA</name>
<evidence type="ECO:0000313" key="4">
    <source>
        <dbReference type="Proteomes" id="UP001642409"/>
    </source>
</evidence>
<sequence length="168" mass="19878">MYEYVCLVEQKFEVFDSGKMKSILLSSLADILYFLIPHSQLIMQIFSAILFWLAIKCELNIDQSILVFIATGVLMEQQLYSSVLIFSTDSALSLIILCCEPNFVHFQDAKRETDWNNQLDKQRNSWFKKHGKLAPILDKWSKWKNSFNFMVSKWIQIVFVCQWRCRQM</sequence>
<dbReference type="Proteomes" id="UP001642409">
    <property type="component" value="Unassembled WGS sequence"/>
</dbReference>
<reference evidence="3 4" key="2">
    <citation type="submission" date="2024-07" db="EMBL/GenBank/DDBJ databases">
        <authorList>
            <person name="Akdeniz Z."/>
        </authorList>
    </citation>
    <scope>NUCLEOTIDE SEQUENCE [LARGE SCALE GENOMIC DNA]</scope>
</reference>
<comment type="caution">
    <text evidence="2">The sequence shown here is derived from an EMBL/GenBank/DDBJ whole genome shotgun (WGS) entry which is preliminary data.</text>
</comment>
<dbReference type="EMBL" id="CATOUU010000380">
    <property type="protein sequence ID" value="CAI9927144.1"/>
    <property type="molecule type" value="Genomic_DNA"/>
</dbReference>